<keyword evidence="3" id="KW-1185">Reference proteome</keyword>
<dbReference type="Proteomes" id="UP000467840">
    <property type="component" value="Chromosome 11"/>
</dbReference>
<organism evidence="2 3">
    <name type="scientific">Hevea brasiliensis</name>
    <name type="common">Para rubber tree</name>
    <name type="synonym">Siphonia brasiliensis</name>
    <dbReference type="NCBI Taxonomy" id="3981"/>
    <lineage>
        <taxon>Eukaryota</taxon>
        <taxon>Viridiplantae</taxon>
        <taxon>Streptophyta</taxon>
        <taxon>Embryophyta</taxon>
        <taxon>Tracheophyta</taxon>
        <taxon>Spermatophyta</taxon>
        <taxon>Magnoliopsida</taxon>
        <taxon>eudicotyledons</taxon>
        <taxon>Gunneridae</taxon>
        <taxon>Pentapetalae</taxon>
        <taxon>rosids</taxon>
        <taxon>fabids</taxon>
        <taxon>Malpighiales</taxon>
        <taxon>Euphorbiaceae</taxon>
        <taxon>Crotonoideae</taxon>
        <taxon>Micrandreae</taxon>
        <taxon>Hevea</taxon>
    </lineage>
</organism>
<feature type="chain" id="PRO_5025633766" evidence="1">
    <location>
        <begin position="27"/>
        <end position="97"/>
    </location>
</feature>
<gene>
    <name evidence="2" type="ORF">GH714_012983</name>
</gene>
<proteinExistence type="predicted"/>
<sequence length="97" mass="10596">MKLVLQSLLSLAKMFFAIHSPAHVSSHMVEKCPTIFTIPTGSYLRPKKVLSMGQEDANSATYGPGRGPSLVMSDFIQNVTVGLKNKCGYGIHLEKLM</sequence>
<dbReference type="EMBL" id="JAAGAX010000002">
    <property type="protein sequence ID" value="KAF2322369.1"/>
    <property type="molecule type" value="Genomic_DNA"/>
</dbReference>
<reference evidence="2 3" key="1">
    <citation type="journal article" date="2020" name="Mol. Plant">
        <title>The Chromosome-Based Rubber Tree Genome Provides New Insights into Spurge Genome Evolution and Rubber Biosynthesis.</title>
        <authorList>
            <person name="Liu J."/>
            <person name="Shi C."/>
            <person name="Shi C.C."/>
            <person name="Li W."/>
            <person name="Zhang Q.J."/>
            <person name="Zhang Y."/>
            <person name="Li K."/>
            <person name="Lu H.F."/>
            <person name="Shi C."/>
            <person name="Zhu S.T."/>
            <person name="Xiao Z.Y."/>
            <person name="Nan H."/>
            <person name="Yue Y."/>
            <person name="Zhu X.G."/>
            <person name="Wu Y."/>
            <person name="Hong X.N."/>
            <person name="Fan G.Y."/>
            <person name="Tong Y."/>
            <person name="Zhang D."/>
            <person name="Mao C.L."/>
            <person name="Liu Y.L."/>
            <person name="Hao S.J."/>
            <person name="Liu W.Q."/>
            <person name="Lv M.Q."/>
            <person name="Zhang H.B."/>
            <person name="Liu Y."/>
            <person name="Hu-Tang G.R."/>
            <person name="Wang J.P."/>
            <person name="Wang J.H."/>
            <person name="Sun Y.H."/>
            <person name="Ni S.B."/>
            <person name="Chen W.B."/>
            <person name="Zhang X.C."/>
            <person name="Jiao Y.N."/>
            <person name="Eichler E.E."/>
            <person name="Li G.H."/>
            <person name="Liu X."/>
            <person name="Gao L.Z."/>
        </authorList>
    </citation>
    <scope>NUCLEOTIDE SEQUENCE [LARGE SCALE GENOMIC DNA]</scope>
    <source>
        <strain evidence="3">cv. GT1</strain>
        <tissue evidence="2">Leaf</tissue>
    </source>
</reference>
<comment type="caution">
    <text evidence="2">The sequence shown here is derived from an EMBL/GenBank/DDBJ whole genome shotgun (WGS) entry which is preliminary data.</text>
</comment>
<name>A0A6A6ND46_HEVBR</name>
<protein>
    <submittedName>
        <fullName evidence="2">Uncharacterized protein</fullName>
    </submittedName>
</protein>
<evidence type="ECO:0000313" key="3">
    <source>
        <dbReference type="Proteomes" id="UP000467840"/>
    </source>
</evidence>
<keyword evidence="1" id="KW-0732">Signal</keyword>
<evidence type="ECO:0000313" key="2">
    <source>
        <dbReference type="EMBL" id="KAF2322369.1"/>
    </source>
</evidence>
<dbReference type="AlphaFoldDB" id="A0A6A6ND46"/>
<evidence type="ECO:0000256" key="1">
    <source>
        <dbReference type="SAM" id="SignalP"/>
    </source>
</evidence>
<feature type="signal peptide" evidence="1">
    <location>
        <begin position="1"/>
        <end position="26"/>
    </location>
</feature>
<accession>A0A6A6ND46</accession>